<proteinExistence type="predicted"/>
<evidence type="ECO:0000256" key="5">
    <source>
        <dbReference type="PROSITE-ProRule" id="PRU00309"/>
    </source>
</evidence>
<keyword evidence="2 5" id="KW-0863">Zinc-finger</keyword>
<dbReference type="PROSITE" id="PS50950">
    <property type="entry name" value="ZF_THAP"/>
    <property type="match status" value="1"/>
</dbReference>
<dbReference type="Proteomes" id="UP000005408">
    <property type="component" value="Unassembled WGS sequence"/>
</dbReference>
<evidence type="ECO:0000259" key="7">
    <source>
        <dbReference type="PROSITE" id="PS50950"/>
    </source>
</evidence>
<evidence type="ECO:0000256" key="2">
    <source>
        <dbReference type="ARBA" id="ARBA00022771"/>
    </source>
</evidence>
<dbReference type="Pfam" id="PF05485">
    <property type="entry name" value="THAP"/>
    <property type="match status" value="1"/>
</dbReference>
<name>A0A8W8IWG7_MAGGI</name>
<dbReference type="AlphaFoldDB" id="A0A8W8IWG7"/>
<keyword evidence="1" id="KW-0479">Metal-binding</keyword>
<organism evidence="8 9">
    <name type="scientific">Magallana gigas</name>
    <name type="common">Pacific oyster</name>
    <name type="synonym">Crassostrea gigas</name>
    <dbReference type="NCBI Taxonomy" id="29159"/>
    <lineage>
        <taxon>Eukaryota</taxon>
        <taxon>Metazoa</taxon>
        <taxon>Spiralia</taxon>
        <taxon>Lophotrochozoa</taxon>
        <taxon>Mollusca</taxon>
        <taxon>Bivalvia</taxon>
        <taxon>Autobranchia</taxon>
        <taxon>Pteriomorphia</taxon>
        <taxon>Ostreida</taxon>
        <taxon>Ostreoidea</taxon>
        <taxon>Ostreidae</taxon>
        <taxon>Magallana</taxon>
    </lineage>
</organism>
<protein>
    <recommendedName>
        <fullName evidence="7">THAP-type domain-containing protein</fullName>
    </recommendedName>
</protein>
<dbReference type="GO" id="GO:0008270">
    <property type="term" value="F:zinc ion binding"/>
    <property type="evidence" value="ECO:0007669"/>
    <property type="project" value="UniProtKB-KW"/>
</dbReference>
<keyword evidence="9" id="KW-1185">Reference proteome</keyword>
<dbReference type="InterPro" id="IPR006612">
    <property type="entry name" value="THAP_Znf"/>
</dbReference>
<dbReference type="InterPro" id="IPR038441">
    <property type="entry name" value="THAP_Znf_sf"/>
</dbReference>
<dbReference type="GO" id="GO:0043565">
    <property type="term" value="F:sequence-specific DNA binding"/>
    <property type="evidence" value="ECO:0007669"/>
    <property type="project" value="InterPro"/>
</dbReference>
<evidence type="ECO:0000256" key="3">
    <source>
        <dbReference type="ARBA" id="ARBA00022833"/>
    </source>
</evidence>
<evidence type="ECO:0000313" key="8">
    <source>
        <dbReference type="EnsemblMetazoa" id="G16158.2:cds"/>
    </source>
</evidence>
<sequence length="136" mass="15145">MDVRTKSSASGYRSRKYCCICSNYRGKTVEGQVVSLHRFPSDADKRRIWLQRARLVRKDFTYTKNSYVCSSHFVNGSGPSATHPLPSIFPNKVFKTSAPSTTNAPAVPFSHEPGVQDNQLPESEDNQDSLEQTGST</sequence>
<dbReference type="PANTHER" id="PTHR46600">
    <property type="entry name" value="THAP DOMAIN-CONTAINING"/>
    <property type="match status" value="1"/>
</dbReference>
<reference evidence="8" key="1">
    <citation type="submission" date="2022-08" db="UniProtKB">
        <authorList>
            <consortium name="EnsemblMetazoa"/>
        </authorList>
    </citation>
    <scope>IDENTIFICATION</scope>
    <source>
        <strain evidence="8">05x7-T-G4-1.051#20</strain>
    </source>
</reference>
<dbReference type="SMART" id="SM00980">
    <property type="entry name" value="THAP"/>
    <property type="match status" value="1"/>
</dbReference>
<feature type="domain" description="THAP-type" evidence="7">
    <location>
        <begin position="14"/>
        <end position="89"/>
    </location>
</feature>
<accession>A0A8W8IWG7</accession>
<dbReference type="EnsemblMetazoa" id="G16158.2">
    <property type="protein sequence ID" value="G16158.2:cds"/>
    <property type="gene ID" value="G16158"/>
</dbReference>
<dbReference type="SUPFAM" id="SSF57716">
    <property type="entry name" value="Glucocorticoid receptor-like (DNA-binding domain)"/>
    <property type="match status" value="1"/>
</dbReference>
<keyword evidence="3" id="KW-0862">Zinc</keyword>
<keyword evidence="4 5" id="KW-0238">DNA-binding</keyword>
<dbReference type="InterPro" id="IPR026516">
    <property type="entry name" value="THAP1/10"/>
</dbReference>
<evidence type="ECO:0000313" key="9">
    <source>
        <dbReference type="Proteomes" id="UP000005408"/>
    </source>
</evidence>
<dbReference type="PANTHER" id="PTHR46600:SF11">
    <property type="entry name" value="THAP DOMAIN-CONTAINING PROTEIN 10"/>
    <property type="match status" value="1"/>
</dbReference>
<dbReference type="Gene3D" id="6.20.210.20">
    <property type="entry name" value="THAP domain"/>
    <property type="match status" value="1"/>
</dbReference>
<feature type="region of interest" description="Disordered" evidence="6">
    <location>
        <begin position="96"/>
        <end position="136"/>
    </location>
</feature>
<evidence type="ECO:0000256" key="4">
    <source>
        <dbReference type="ARBA" id="ARBA00023125"/>
    </source>
</evidence>
<evidence type="ECO:0000256" key="6">
    <source>
        <dbReference type="SAM" id="MobiDB-lite"/>
    </source>
</evidence>
<evidence type="ECO:0000256" key="1">
    <source>
        <dbReference type="ARBA" id="ARBA00022723"/>
    </source>
</evidence>